<feature type="domain" description="Conserved hypothetical protein CHP03032" evidence="1">
    <location>
        <begin position="17"/>
        <end position="314"/>
    </location>
</feature>
<dbReference type="Pfam" id="PF16261">
    <property type="entry name" value="DUF4915"/>
    <property type="match status" value="1"/>
</dbReference>
<evidence type="ECO:0000313" key="3">
    <source>
        <dbReference type="Proteomes" id="UP000319852"/>
    </source>
</evidence>
<dbReference type="SUPFAM" id="SSF63829">
    <property type="entry name" value="Calcium-dependent phosphotriesterase"/>
    <property type="match status" value="1"/>
</dbReference>
<name>A0A517MZN6_9BACT</name>
<dbReference type="EMBL" id="CP036263">
    <property type="protein sequence ID" value="QDT00343.1"/>
    <property type="molecule type" value="Genomic_DNA"/>
</dbReference>
<dbReference type="KEGG" id="amob:HG15A2_36790"/>
<dbReference type="RefSeq" id="WP_218932047.1">
    <property type="nucleotide sequence ID" value="NZ_CP036263.1"/>
</dbReference>
<gene>
    <name evidence="2" type="ORF">HG15A2_36790</name>
</gene>
<protein>
    <recommendedName>
        <fullName evidence="1">Conserved hypothetical protein CHP03032 domain-containing protein</fullName>
    </recommendedName>
</protein>
<dbReference type="Proteomes" id="UP000319852">
    <property type="component" value="Chromosome"/>
</dbReference>
<dbReference type="InterPro" id="IPR017481">
    <property type="entry name" value="CHP03032"/>
</dbReference>
<dbReference type="NCBIfam" id="TIGR03032">
    <property type="entry name" value="TIGR03032 family protein"/>
    <property type="match status" value="1"/>
</dbReference>
<evidence type="ECO:0000313" key="2">
    <source>
        <dbReference type="EMBL" id="QDT00343.1"/>
    </source>
</evidence>
<accession>A0A517MZN6</accession>
<keyword evidence="3" id="KW-1185">Reference proteome</keyword>
<proteinExistence type="predicted"/>
<dbReference type="AlphaFoldDB" id="A0A517MZN6"/>
<organism evidence="2 3">
    <name type="scientific">Adhaeretor mobilis</name>
    <dbReference type="NCBI Taxonomy" id="1930276"/>
    <lineage>
        <taxon>Bacteria</taxon>
        <taxon>Pseudomonadati</taxon>
        <taxon>Planctomycetota</taxon>
        <taxon>Planctomycetia</taxon>
        <taxon>Pirellulales</taxon>
        <taxon>Lacipirellulaceae</taxon>
        <taxon>Adhaeretor</taxon>
    </lineage>
</organism>
<evidence type="ECO:0000259" key="1">
    <source>
        <dbReference type="Pfam" id="PF16261"/>
    </source>
</evidence>
<reference evidence="2 3" key="1">
    <citation type="submission" date="2019-02" db="EMBL/GenBank/DDBJ databases">
        <title>Deep-cultivation of Planctomycetes and their phenomic and genomic characterization uncovers novel biology.</title>
        <authorList>
            <person name="Wiegand S."/>
            <person name="Jogler M."/>
            <person name="Boedeker C."/>
            <person name="Pinto D."/>
            <person name="Vollmers J."/>
            <person name="Rivas-Marin E."/>
            <person name="Kohn T."/>
            <person name="Peeters S.H."/>
            <person name="Heuer A."/>
            <person name="Rast P."/>
            <person name="Oberbeckmann S."/>
            <person name="Bunk B."/>
            <person name="Jeske O."/>
            <person name="Meyerdierks A."/>
            <person name="Storesund J.E."/>
            <person name="Kallscheuer N."/>
            <person name="Luecker S."/>
            <person name="Lage O.M."/>
            <person name="Pohl T."/>
            <person name="Merkel B.J."/>
            <person name="Hornburger P."/>
            <person name="Mueller R.-W."/>
            <person name="Bruemmer F."/>
            <person name="Labrenz M."/>
            <person name="Spormann A.M."/>
            <person name="Op den Camp H."/>
            <person name="Overmann J."/>
            <person name="Amann R."/>
            <person name="Jetten M.S.M."/>
            <person name="Mascher T."/>
            <person name="Medema M.H."/>
            <person name="Devos D.P."/>
            <person name="Kaster A.-K."/>
            <person name="Ovreas L."/>
            <person name="Rohde M."/>
            <person name="Galperin M.Y."/>
            <person name="Jogler C."/>
        </authorList>
    </citation>
    <scope>NUCLEOTIDE SEQUENCE [LARGE SCALE GENOMIC DNA]</scope>
    <source>
        <strain evidence="2 3">HG15A2</strain>
    </source>
</reference>
<sequence>MTIPKKPASIQIQAHGEFVPWLEATGGSLLVTTYNSGKLAAFSVDKQGLRTRVWKFPRPMGLAIRGDRIALAARHHFRIFQRTGQNSFEVEKKYSTGKLDMHDVAFGRRGAYFINTKFNCLSRPSKKVNFLRCWQPDFISEIKPKDRCHLNGLGMKAGLPAVVTAFGETDEPKGWRILDRFTSGVLIDVPTSKTIGRGLCMPHSPRWNAGWWLCNSGVGTLEKFDVASNSFNTVCELPGFTRGLCFVNEASVVGLSKIREKHILDSPLLRKVESTVHAGIAVVGTHSGEILGRLEFTRGGSEVYEVAFLPGIRQVRFEDEPA</sequence>